<gene>
    <name evidence="1" type="ORF">E2C01_002460</name>
</gene>
<dbReference type="AlphaFoldDB" id="A0A5B7CJF4"/>
<sequence>MVTRCQECNDLEWTSCFYIGFPNSPVKPSCLSHVPLIPSPPPKPLSSTTSLPSTWLIRIAFT</sequence>
<name>A0A5B7CJF4_PORTR</name>
<dbReference type="EMBL" id="VSRR010000089">
    <property type="protein sequence ID" value="MPC09842.1"/>
    <property type="molecule type" value="Genomic_DNA"/>
</dbReference>
<accession>A0A5B7CJF4</accession>
<evidence type="ECO:0000313" key="2">
    <source>
        <dbReference type="Proteomes" id="UP000324222"/>
    </source>
</evidence>
<comment type="caution">
    <text evidence="1">The sequence shown here is derived from an EMBL/GenBank/DDBJ whole genome shotgun (WGS) entry which is preliminary data.</text>
</comment>
<dbReference type="Proteomes" id="UP000324222">
    <property type="component" value="Unassembled WGS sequence"/>
</dbReference>
<reference evidence="1 2" key="1">
    <citation type="submission" date="2019-05" db="EMBL/GenBank/DDBJ databases">
        <title>Another draft genome of Portunus trituberculatus and its Hox gene families provides insights of decapod evolution.</title>
        <authorList>
            <person name="Jeong J.-H."/>
            <person name="Song I."/>
            <person name="Kim S."/>
            <person name="Choi T."/>
            <person name="Kim D."/>
            <person name="Ryu S."/>
            <person name="Kim W."/>
        </authorList>
    </citation>
    <scope>NUCLEOTIDE SEQUENCE [LARGE SCALE GENOMIC DNA]</scope>
    <source>
        <tissue evidence="1">Muscle</tissue>
    </source>
</reference>
<evidence type="ECO:0000313" key="1">
    <source>
        <dbReference type="EMBL" id="MPC09842.1"/>
    </source>
</evidence>
<protein>
    <submittedName>
        <fullName evidence="1">Uncharacterized protein</fullName>
    </submittedName>
</protein>
<organism evidence="1 2">
    <name type="scientific">Portunus trituberculatus</name>
    <name type="common">Swimming crab</name>
    <name type="synonym">Neptunus trituberculatus</name>
    <dbReference type="NCBI Taxonomy" id="210409"/>
    <lineage>
        <taxon>Eukaryota</taxon>
        <taxon>Metazoa</taxon>
        <taxon>Ecdysozoa</taxon>
        <taxon>Arthropoda</taxon>
        <taxon>Crustacea</taxon>
        <taxon>Multicrustacea</taxon>
        <taxon>Malacostraca</taxon>
        <taxon>Eumalacostraca</taxon>
        <taxon>Eucarida</taxon>
        <taxon>Decapoda</taxon>
        <taxon>Pleocyemata</taxon>
        <taxon>Brachyura</taxon>
        <taxon>Eubrachyura</taxon>
        <taxon>Portunoidea</taxon>
        <taxon>Portunidae</taxon>
        <taxon>Portuninae</taxon>
        <taxon>Portunus</taxon>
    </lineage>
</organism>
<proteinExistence type="predicted"/>
<keyword evidence="2" id="KW-1185">Reference proteome</keyword>